<keyword evidence="2" id="KW-1185">Reference proteome</keyword>
<name>A0ABQ7W7C0_SOLTU</name>
<sequence length="107" mass="12261">MTPTLEEIARFMGKGYSIRSADLHNKRPIISKNVDAKKFLDLLKDQPNREGEFEKWVCLIGLSIREVLTTMESPTIIPMILVDLFRALTKCENGETYFEGCNILIQI</sequence>
<evidence type="ECO:0000313" key="2">
    <source>
        <dbReference type="Proteomes" id="UP000826656"/>
    </source>
</evidence>
<dbReference type="EMBL" id="JAIVGD010000003">
    <property type="protein sequence ID" value="KAH0776628.1"/>
    <property type="molecule type" value="Genomic_DNA"/>
</dbReference>
<dbReference type="Proteomes" id="UP000826656">
    <property type="component" value="Unassembled WGS sequence"/>
</dbReference>
<accession>A0ABQ7W7C0</accession>
<protein>
    <submittedName>
        <fullName evidence="1">Uncharacterized protein</fullName>
    </submittedName>
</protein>
<gene>
    <name evidence="1" type="ORF">KY290_008039</name>
</gene>
<organism evidence="1 2">
    <name type="scientific">Solanum tuberosum</name>
    <name type="common">Potato</name>
    <dbReference type="NCBI Taxonomy" id="4113"/>
    <lineage>
        <taxon>Eukaryota</taxon>
        <taxon>Viridiplantae</taxon>
        <taxon>Streptophyta</taxon>
        <taxon>Embryophyta</taxon>
        <taxon>Tracheophyta</taxon>
        <taxon>Spermatophyta</taxon>
        <taxon>Magnoliopsida</taxon>
        <taxon>eudicotyledons</taxon>
        <taxon>Gunneridae</taxon>
        <taxon>Pentapetalae</taxon>
        <taxon>asterids</taxon>
        <taxon>lamiids</taxon>
        <taxon>Solanales</taxon>
        <taxon>Solanaceae</taxon>
        <taxon>Solanoideae</taxon>
        <taxon>Solaneae</taxon>
        <taxon>Solanum</taxon>
    </lineage>
</organism>
<comment type="caution">
    <text evidence="1">The sequence shown here is derived from an EMBL/GenBank/DDBJ whole genome shotgun (WGS) entry which is preliminary data.</text>
</comment>
<proteinExistence type="predicted"/>
<reference evidence="1 2" key="1">
    <citation type="journal article" date="2021" name="bioRxiv">
        <title>Chromosome-scale and haplotype-resolved genome assembly of a tetraploid potato cultivar.</title>
        <authorList>
            <person name="Sun H."/>
            <person name="Jiao W.-B."/>
            <person name="Krause K."/>
            <person name="Campoy J.A."/>
            <person name="Goel M."/>
            <person name="Folz-Donahue K."/>
            <person name="Kukat C."/>
            <person name="Huettel B."/>
            <person name="Schneeberger K."/>
        </authorList>
    </citation>
    <scope>NUCLEOTIDE SEQUENCE [LARGE SCALE GENOMIC DNA]</scope>
    <source>
        <strain evidence="1">SolTubOtavaFocal</strain>
        <tissue evidence="1">Leaves</tissue>
    </source>
</reference>
<evidence type="ECO:0000313" key="1">
    <source>
        <dbReference type="EMBL" id="KAH0776628.1"/>
    </source>
</evidence>